<dbReference type="InterPro" id="IPR030400">
    <property type="entry name" value="Sedolisin_dom"/>
</dbReference>
<dbReference type="GO" id="GO:0004252">
    <property type="term" value="F:serine-type endopeptidase activity"/>
    <property type="evidence" value="ECO:0007669"/>
    <property type="project" value="UniProtKB-UniRule"/>
</dbReference>
<comment type="subcellular location">
    <subcellularLocation>
        <location evidence="4">Secreted</location>
        <location evidence="4">Extracellular space</location>
    </subcellularLocation>
</comment>
<keyword evidence="8 12" id="KW-0378">Hydrolase</keyword>
<dbReference type="eggNOG" id="ENOG502QR6D">
    <property type="taxonomic scope" value="Eukaryota"/>
</dbReference>
<keyword evidence="6 12" id="KW-0645">Protease</keyword>
<dbReference type="GO" id="GO:0006508">
    <property type="term" value="P:proteolysis"/>
    <property type="evidence" value="ECO:0007669"/>
    <property type="project" value="UniProtKB-KW"/>
</dbReference>
<feature type="signal peptide" evidence="13">
    <location>
        <begin position="1"/>
        <end position="17"/>
    </location>
</feature>
<protein>
    <recommendedName>
        <fullName evidence="5">tripeptidyl-peptidase II</fullName>
        <ecNumber evidence="5">3.4.14.10</ecNumber>
    </recommendedName>
</protein>
<evidence type="ECO:0000256" key="3">
    <source>
        <dbReference type="ARBA" id="ARBA00002451"/>
    </source>
</evidence>
<evidence type="ECO:0000313" key="15">
    <source>
        <dbReference type="EMBL" id="EPT01818.1"/>
    </source>
</evidence>
<dbReference type="InterPro" id="IPR050819">
    <property type="entry name" value="Tripeptidyl-peptidase_I"/>
</dbReference>
<feature type="active site" description="Charge relay system" evidence="12">
    <location>
        <position position="280"/>
    </location>
</feature>
<evidence type="ECO:0000313" key="16">
    <source>
        <dbReference type="Proteomes" id="UP000015241"/>
    </source>
</evidence>
<dbReference type="InParanoid" id="S8EB46"/>
<keyword evidence="9 12" id="KW-0720">Serine protease</keyword>
<evidence type="ECO:0000256" key="6">
    <source>
        <dbReference type="ARBA" id="ARBA00022670"/>
    </source>
</evidence>
<feature type="domain" description="Peptidase S53" evidence="14">
    <location>
        <begin position="207"/>
        <end position="560"/>
    </location>
</feature>
<evidence type="ECO:0000256" key="9">
    <source>
        <dbReference type="ARBA" id="ARBA00022825"/>
    </source>
</evidence>
<reference evidence="15 16" key="1">
    <citation type="journal article" date="2012" name="Science">
        <title>The Paleozoic origin of enzymatic lignin decomposition reconstructed from 31 fungal genomes.</title>
        <authorList>
            <person name="Floudas D."/>
            <person name="Binder M."/>
            <person name="Riley R."/>
            <person name="Barry K."/>
            <person name="Blanchette R.A."/>
            <person name="Henrissat B."/>
            <person name="Martinez A.T."/>
            <person name="Otillar R."/>
            <person name="Spatafora J.W."/>
            <person name="Yadav J.S."/>
            <person name="Aerts A."/>
            <person name="Benoit I."/>
            <person name="Boyd A."/>
            <person name="Carlson A."/>
            <person name="Copeland A."/>
            <person name="Coutinho P.M."/>
            <person name="de Vries R.P."/>
            <person name="Ferreira P."/>
            <person name="Findley K."/>
            <person name="Foster B."/>
            <person name="Gaskell J."/>
            <person name="Glotzer D."/>
            <person name="Gorecki P."/>
            <person name="Heitman J."/>
            <person name="Hesse C."/>
            <person name="Hori C."/>
            <person name="Igarashi K."/>
            <person name="Jurgens J.A."/>
            <person name="Kallen N."/>
            <person name="Kersten P."/>
            <person name="Kohler A."/>
            <person name="Kuees U."/>
            <person name="Kumar T.K.A."/>
            <person name="Kuo A."/>
            <person name="LaButti K."/>
            <person name="Larrondo L.F."/>
            <person name="Lindquist E."/>
            <person name="Ling A."/>
            <person name="Lombard V."/>
            <person name="Lucas S."/>
            <person name="Lundell T."/>
            <person name="Martin R."/>
            <person name="McLaughlin D.J."/>
            <person name="Morgenstern I."/>
            <person name="Morin E."/>
            <person name="Murat C."/>
            <person name="Nagy L.G."/>
            <person name="Nolan M."/>
            <person name="Ohm R.A."/>
            <person name="Patyshakuliyeva A."/>
            <person name="Rokas A."/>
            <person name="Ruiz-Duenas F.J."/>
            <person name="Sabat G."/>
            <person name="Salamov A."/>
            <person name="Samejima M."/>
            <person name="Schmutz J."/>
            <person name="Slot J.C."/>
            <person name="St John F."/>
            <person name="Stenlid J."/>
            <person name="Sun H."/>
            <person name="Sun S."/>
            <person name="Syed K."/>
            <person name="Tsang A."/>
            <person name="Wiebenga A."/>
            <person name="Young D."/>
            <person name="Pisabarro A."/>
            <person name="Eastwood D.C."/>
            <person name="Martin F."/>
            <person name="Cullen D."/>
            <person name="Grigoriev I.V."/>
            <person name="Hibbett D.S."/>
        </authorList>
    </citation>
    <scope>NUCLEOTIDE SEQUENCE</scope>
    <source>
        <strain evidence="16">FP-58527</strain>
    </source>
</reference>
<dbReference type="GO" id="GO:0005576">
    <property type="term" value="C:extracellular region"/>
    <property type="evidence" value="ECO:0007669"/>
    <property type="project" value="UniProtKB-SubCell"/>
</dbReference>
<sequence length="560" mass="58686">MLASCVILAALCTLTIGKPVERNLRLHESRPTAPTGFSRVGSADAATVLNLRLGLVSSNVDKLIETLYDVSTPSSAKYGQHLSKSEAAAFLNPSDESLHAVHAWLADNKIDATTISHGGDWLAISLPVSQANEMLDADFSVYTHEESGTQIIRALQYSIPDDLVGHLQVVHPVTTFVVLGPKTASTSAGRVSLPPKQKRQSACGEGHVDPACLQALYGIPTAAATNPEPLLVTGYINEYPSASDTEYFLSTFRPDYTPSPPYNYTQIYGGGYDPSNPGDEANLDVQYTVGLATGIPVTFISVGDDTNDGTDGFLDTANYVLSEESSAYVVTTSYNNDESAISSNVFDKLCSTYASLGSAGISVLFSSGDGGVAGIRSDSCTDFVPTFPSGCPYVTSVGATTGYSPETGASLSAGGFSNVFSTPSFQASAVSAYLSWLGDDYSGLYNTQGRGYPDVSTQGVDFAIVLNGDITYVDGTSCASPTFASIVALLNDELASAGKSRLGWLNPWLYSNPDALNDITSGNNPGCGTDGFYATSDCQWSPITGLGTPNYDALKSAAGL</sequence>
<keyword evidence="7" id="KW-0479">Metal-binding</keyword>
<dbReference type="GO" id="GO:0046872">
    <property type="term" value="F:metal ion binding"/>
    <property type="evidence" value="ECO:0007669"/>
    <property type="project" value="UniProtKB-KW"/>
</dbReference>
<evidence type="ECO:0000259" key="14">
    <source>
        <dbReference type="PROSITE" id="PS51695"/>
    </source>
</evidence>
<evidence type="ECO:0000256" key="11">
    <source>
        <dbReference type="ARBA" id="ARBA00023145"/>
    </source>
</evidence>
<comment type="function">
    <text evidence="3">Secreted tripeptidyl-peptidase which degrades proteins at acidic pHs and is involved in virulence.</text>
</comment>
<feature type="active site" description="Charge relay system" evidence="12">
    <location>
        <position position="477"/>
    </location>
</feature>
<feature type="active site" description="Charge relay system" evidence="12">
    <location>
        <position position="284"/>
    </location>
</feature>
<dbReference type="PANTHER" id="PTHR14218:SF15">
    <property type="entry name" value="TRIPEPTIDYL-PEPTIDASE 1"/>
    <property type="match status" value="1"/>
</dbReference>
<feature type="chain" id="PRO_5004550356" description="tripeptidyl-peptidase II" evidence="13">
    <location>
        <begin position="18"/>
        <end position="560"/>
    </location>
</feature>
<dbReference type="EC" id="3.4.14.10" evidence="5"/>
<comment type="caution">
    <text evidence="12">Lacks conserved residue(s) required for the propagation of feature annotation.</text>
</comment>
<evidence type="ECO:0000256" key="4">
    <source>
        <dbReference type="ARBA" id="ARBA00004239"/>
    </source>
</evidence>
<keyword evidence="16" id="KW-1185">Reference proteome</keyword>
<dbReference type="GO" id="GO:0008240">
    <property type="term" value="F:tripeptidyl-peptidase activity"/>
    <property type="evidence" value="ECO:0007669"/>
    <property type="project" value="UniProtKB-EC"/>
</dbReference>
<dbReference type="InterPro" id="IPR000209">
    <property type="entry name" value="Peptidase_S8/S53_dom"/>
</dbReference>
<dbReference type="InterPro" id="IPR015366">
    <property type="entry name" value="S53_propep"/>
</dbReference>
<dbReference type="SUPFAM" id="SSF52743">
    <property type="entry name" value="Subtilisin-like"/>
    <property type="match status" value="1"/>
</dbReference>
<dbReference type="Pfam" id="PF09286">
    <property type="entry name" value="Pro-kuma_activ"/>
    <property type="match status" value="1"/>
</dbReference>
<dbReference type="Proteomes" id="UP000015241">
    <property type="component" value="Unassembled WGS sequence"/>
</dbReference>
<comment type="cofactor">
    <cofactor evidence="2">
        <name>Ca(2+)</name>
        <dbReference type="ChEBI" id="CHEBI:29108"/>
    </cofactor>
</comment>
<dbReference type="EMBL" id="KE504139">
    <property type="protein sequence ID" value="EPT01818.1"/>
    <property type="molecule type" value="Genomic_DNA"/>
</dbReference>
<evidence type="ECO:0000256" key="8">
    <source>
        <dbReference type="ARBA" id="ARBA00022801"/>
    </source>
</evidence>
<name>S8EB46_FOMSC</name>
<dbReference type="HOGENOM" id="CLU_013783_3_1_1"/>
<evidence type="ECO:0000256" key="12">
    <source>
        <dbReference type="PROSITE-ProRule" id="PRU01032"/>
    </source>
</evidence>
<evidence type="ECO:0000256" key="2">
    <source>
        <dbReference type="ARBA" id="ARBA00001913"/>
    </source>
</evidence>
<keyword evidence="11" id="KW-0865">Zymogen</keyword>
<dbReference type="AlphaFoldDB" id="S8EB46"/>
<dbReference type="CDD" id="cd11377">
    <property type="entry name" value="Pro-peptidase_S53"/>
    <property type="match status" value="1"/>
</dbReference>
<keyword evidence="13" id="KW-0732">Signal</keyword>
<proteinExistence type="predicted"/>
<dbReference type="InterPro" id="IPR036852">
    <property type="entry name" value="Peptidase_S8/S53_dom_sf"/>
</dbReference>
<evidence type="ECO:0000256" key="7">
    <source>
        <dbReference type="ARBA" id="ARBA00022723"/>
    </source>
</evidence>
<keyword evidence="10" id="KW-0106">Calcium</keyword>
<comment type="catalytic activity">
    <reaction evidence="1">
        <text>Release of an N-terminal tripeptide from a polypeptide.</text>
        <dbReference type="EC" id="3.4.14.10"/>
    </reaction>
</comment>
<dbReference type="PROSITE" id="PS51695">
    <property type="entry name" value="SEDOLISIN"/>
    <property type="match status" value="1"/>
</dbReference>
<dbReference type="STRING" id="743788.S8EB46"/>
<organism evidence="15 16">
    <name type="scientific">Fomitopsis schrenkii</name>
    <name type="common">Brown rot fungus</name>
    <dbReference type="NCBI Taxonomy" id="2126942"/>
    <lineage>
        <taxon>Eukaryota</taxon>
        <taxon>Fungi</taxon>
        <taxon>Dikarya</taxon>
        <taxon>Basidiomycota</taxon>
        <taxon>Agaricomycotina</taxon>
        <taxon>Agaricomycetes</taxon>
        <taxon>Polyporales</taxon>
        <taxon>Fomitopsis</taxon>
    </lineage>
</organism>
<gene>
    <name evidence="15" type="ORF">FOMPIDRAFT_1048413</name>
</gene>
<dbReference type="PANTHER" id="PTHR14218">
    <property type="entry name" value="PROTEASE S8 TRIPEPTIDYL PEPTIDASE I CLN2"/>
    <property type="match status" value="1"/>
</dbReference>
<dbReference type="Pfam" id="PF00082">
    <property type="entry name" value="Peptidase_S8"/>
    <property type="match status" value="1"/>
</dbReference>
<dbReference type="CDD" id="cd04056">
    <property type="entry name" value="Peptidases_S53"/>
    <property type="match status" value="1"/>
</dbReference>
<dbReference type="OrthoDB" id="409122at2759"/>
<dbReference type="SMART" id="SM00944">
    <property type="entry name" value="Pro-kuma_activ"/>
    <property type="match status" value="1"/>
</dbReference>
<dbReference type="Gene3D" id="3.40.50.200">
    <property type="entry name" value="Peptidase S8/S53 domain"/>
    <property type="match status" value="1"/>
</dbReference>
<dbReference type="SUPFAM" id="SSF54897">
    <property type="entry name" value="Protease propeptides/inhibitors"/>
    <property type="match status" value="1"/>
</dbReference>
<accession>S8EB46</accession>
<evidence type="ECO:0000256" key="1">
    <source>
        <dbReference type="ARBA" id="ARBA00001910"/>
    </source>
</evidence>
<evidence type="ECO:0000256" key="10">
    <source>
        <dbReference type="ARBA" id="ARBA00022837"/>
    </source>
</evidence>
<evidence type="ECO:0000256" key="13">
    <source>
        <dbReference type="SAM" id="SignalP"/>
    </source>
</evidence>
<evidence type="ECO:0000256" key="5">
    <source>
        <dbReference type="ARBA" id="ARBA00012462"/>
    </source>
</evidence>